<organism evidence="8 9">
    <name type="scientific">Triparma strigata</name>
    <dbReference type="NCBI Taxonomy" id="1606541"/>
    <lineage>
        <taxon>Eukaryota</taxon>
        <taxon>Sar</taxon>
        <taxon>Stramenopiles</taxon>
        <taxon>Ochrophyta</taxon>
        <taxon>Bolidophyceae</taxon>
        <taxon>Parmales</taxon>
        <taxon>Triparmaceae</taxon>
        <taxon>Triparma</taxon>
    </lineage>
</organism>
<dbReference type="PANTHER" id="PTHR11571:SF222">
    <property type="entry name" value="GLUTATHIONE TRANSFERASE"/>
    <property type="match status" value="1"/>
</dbReference>
<keyword evidence="9" id="KW-1185">Reference proteome</keyword>
<reference evidence="9" key="1">
    <citation type="journal article" date="2023" name="Commun. Biol.">
        <title>Genome analysis of Parmales, the sister group of diatoms, reveals the evolutionary specialization of diatoms from phago-mixotrophs to photoautotrophs.</title>
        <authorList>
            <person name="Ban H."/>
            <person name="Sato S."/>
            <person name="Yoshikawa S."/>
            <person name="Yamada K."/>
            <person name="Nakamura Y."/>
            <person name="Ichinomiya M."/>
            <person name="Sato N."/>
            <person name="Blanc-Mathieu R."/>
            <person name="Endo H."/>
            <person name="Kuwata A."/>
            <person name="Ogata H."/>
        </authorList>
    </citation>
    <scope>NUCLEOTIDE SEQUENCE [LARGE SCALE GENOMIC DNA]</scope>
    <source>
        <strain evidence="9">NIES 3701</strain>
    </source>
</reference>
<evidence type="ECO:0000313" key="9">
    <source>
        <dbReference type="Proteomes" id="UP001165085"/>
    </source>
</evidence>
<dbReference type="Proteomes" id="UP001165085">
    <property type="component" value="Unassembled WGS sequence"/>
</dbReference>
<evidence type="ECO:0000259" key="6">
    <source>
        <dbReference type="PROSITE" id="PS50404"/>
    </source>
</evidence>
<evidence type="ECO:0000256" key="4">
    <source>
        <dbReference type="ARBA" id="ARBA00022679"/>
    </source>
</evidence>
<dbReference type="InterPro" id="IPR036282">
    <property type="entry name" value="Glutathione-S-Trfase_C_sf"/>
</dbReference>
<dbReference type="Gene3D" id="3.40.30.10">
    <property type="entry name" value="Glutaredoxin"/>
    <property type="match status" value="1"/>
</dbReference>
<dbReference type="Gene3D" id="1.20.1050.10">
    <property type="match status" value="1"/>
</dbReference>
<accession>A0A9W7F2A3</accession>
<evidence type="ECO:0000259" key="7">
    <source>
        <dbReference type="PROSITE" id="PS50405"/>
    </source>
</evidence>
<feature type="domain" description="GST C-terminal" evidence="7">
    <location>
        <begin position="121"/>
        <end position="263"/>
    </location>
</feature>
<dbReference type="AlphaFoldDB" id="A0A9W7F2A3"/>
<dbReference type="SUPFAM" id="SSF47616">
    <property type="entry name" value="GST C-terminal domain-like"/>
    <property type="match status" value="1"/>
</dbReference>
<dbReference type="GO" id="GO:0004364">
    <property type="term" value="F:glutathione transferase activity"/>
    <property type="evidence" value="ECO:0007669"/>
    <property type="project" value="UniProtKB-EC"/>
</dbReference>
<dbReference type="InterPro" id="IPR004045">
    <property type="entry name" value="Glutathione_S-Trfase_N"/>
</dbReference>
<feature type="domain" description="GST N-terminal" evidence="6">
    <location>
        <begin position="10"/>
        <end position="117"/>
    </location>
</feature>
<proteinExistence type="inferred from homology"/>
<comment type="function">
    <text evidence="1">Conjugation of reduced glutathione to a wide number of exogenous and endogenous hydrophobic electrophiles.</text>
</comment>
<evidence type="ECO:0000256" key="5">
    <source>
        <dbReference type="ARBA" id="ARBA00047960"/>
    </source>
</evidence>
<protein>
    <recommendedName>
        <fullName evidence="3">glutathione transferase</fullName>
        <ecNumber evidence="3">2.5.1.18</ecNumber>
    </recommendedName>
</protein>
<dbReference type="InterPro" id="IPR036249">
    <property type="entry name" value="Thioredoxin-like_sf"/>
</dbReference>
<evidence type="ECO:0000256" key="3">
    <source>
        <dbReference type="ARBA" id="ARBA00012452"/>
    </source>
</evidence>
<evidence type="ECO:0000313" key="8">
    <source>
        <dbReference type="EMBL" id="GMI00504.1"/>
    </source>
</evidence>
<dbReference type="EC" id="2.5.1.18" evidence="3"/>
<evidence type="ECO:0000256" key="2">
    <source>
        <dbReference type="ARBA" id="ARBA00005861"/>
    </source>
</evidence>
<name>A0A9W7F2A3_9STRA</name>
<dbReference type="InterPro" id="IPR050213">
    <property type="entry name" value="GST_superfamily"/>
</dbReference>
<gene>
    <name evidence="8" type="ORF">TrST_g8098</name>
</gene>
<dbReference type="PROSITE" id="PS50405">
    <property type="entry name" value="GST_CTER"/>
    <property type="match status" value="1"/>
</dbReference>
<dbReference type="OrthoDB" id="410118at2759"/>
<comment type="catalytic activity">
    <reaction evidence="5">
        <text>RX + glutathione = an S-substituted glutathione + a halide anion + H(+)</text>
        <dbReference type="Rhea" id="RHEA:16437"/>
        <dbReference type="ChEBI" id="CHEBI:15378"/>
        <dbReference type="ChEBI" id="CHEBI:16042"/>
        <dbReference type="ChEBI" id="CHEBI:17792"/>
        <dbReference type="ChEBI" id="CHEBI:57925"/>
        <dbReference type="ChEBI" id="CHEBI:90779"/>
        <dbReference type="EC" id="2.5.1.18"/>
    </reaction>
</comment>
<sequence length="304" mass="35154">MSDFVPHPSPKFTVAYWSIRGIGAPLRMMAFYSKVPVKIVQYDGKMDPENGIEDRSAWFDKKKSMKLVNPFINLPYIIDHEREGDMAGEGDKRCQDLIVSQSNACLSYLGRRLGLWPREGDYIDLAYCETFLAEVMDLRNQMVAFAYRGDKSFEKTKEDGLALLRNVQNKNGSLQKFELWFERKDVRATAPFLLDYCTAPDFHLIEILSQYLVLLDWCGGQFGLLKTEFEQNFPKVNKYFVSFTQLPEMEAYFKSDLHAGTPFNNKGARWGSIPARDLKYGESFAFSKGQDYDWGKEEERIFNC</sequence>
<comment type="caution">
    <text evidence="8">The sequence shown here is derived from an EMBL/GenBank/DDBJ whole genome shotgun (WGS) entry which is preliminary data.</text>
</comment>
<evidence type="ECO:0000256" key="1">
    <source>
        <dbReference type="ARBA" id="ARBA00003701"/>
    </source>
</evidence>
<dbReference type="GO" id="GO:0006749">
    <property type="term" value="P:glutathione metabolic process"/>
    <property type="evidence" value="ECO:0007669"/>
    <property type="project" value="TreeGrafter"/>
</dbReference>
<dbReference type="InterPro" id="IPR010987">
    <property type="entry name" value="Glutathione-S-Trfase_C-like"/>
</dbReference>
<dbReference type="PANTHER" id="PTHR11571">
    <property type="entry name" value="GLUTATHIONE S-TRANSFERASE"/>
    <property type="match status" value="1"/>
</dbReference>
<keyword evidence="4" id="KW-0808">Transferase</keyword>
<dbReference type="EMBL" id="BRXY01000570">
    <property type="protein sequence ID" value="GMI00504.1"/>
    <property type="molecule type" value="Genomic_DNA"/>
</dbReference>
<dbReference type="SUPFAM" id="SSF52833">
    <property type="entry name" value="Thioredoxin-like"/>
    <property type="match status" value="1"/>
</dbReference>
<comment type="similarity">
    <text evidence="2">Belongs to the GST superfamily. Mu family.</text>
</comment>
<dbReference type="PROSITE" id="PS50404">
    <property type="entry name" value="GST_NTER"/>
    <property type="match status" value="1"/>
</dbReference>